<feature type="non-terminal residue" evidence="1">
    <location>
        <position position="456"/>
    </location>
</feature>
<evidence type="ECO:0000313" key="2">
    <source>
        <dbReference type="Proteomes" id="UP000245626"/>
    </source>
</evidence>
<protein>
    <submittedName>
        <fullName evidence="1">Uncharacterized protein</fullName>
    </submittedName>
</protein>
<sequence length="456" mass="50256">MIKTKEESAIDDAFDDAYRSYMILKGQDPSTLPDPYSKHSSSRKGKTKRISGGSTRNPSSEPGGGGGGFLREGSEEEGGGFLPSEAGGGFVLDDEEEGEDRDLESDFEPRRRVPSIPLPSHLPLSAIPDALSNLGLESQDATVLELFRDASYLPPGSKRGGFESSSSKGVKVERVVGRDEFRQFAQILIGEVGGGGREDEGRAGEGGNPGGKRRRVEVSKDEEERDSILEAGRGEWEDGERKSRSSRPSRSAAVRGRKSLRLSLEEEEEEEEEDDSMDEFGGGGKNDDQESDLSSISDSDLGERRKGGKVTTPVRKKGKGRRHEEEEEDDDDGEEPSGRRKGAAGGLRRKRRSKGRKGTDEEDDHLDSEEEEEEEEGYPRLNPNQREQVLAAFQLFTERLDDGGGPTFNSDQKKRSISIPTRMRRLTFEDVKTISKSLGEKLTDRDVSFHRRADVG</sequence>
<proteinExistence type="predicted"/>
<keyword evidence="2" id="KW-1185">Reference proteome</keyword>
<dbReference type="Proteomes" id="UP000245626">
    <property type="component" value="Unassembled WGS sequence"/>
</dbReference>
<dbReference type="EMBL" id="KZ820057">
    <property type="protein sequence ID" value="PWN49389.1"/>
    <property type="molecule type" value="Genomic_DNA"/>
</dbReference>
<organism evidence="1 2">
    <name type="scientific">Violaceomyces palustris</name>
    <dbReference type="NCBI Taxonomy" id="1673888"/>
    <lineage>
        <taxon>Eukaryota</taxon>
        <taxon>Fungi</taxon>
        <taxon>Dikarya</taxon>
        <taxon>Basidiomycota</taxon>
        <taxon>Ustilaginomycotina</taxon>
        <taxon>Ustilaginomycetes</taxon>
        <taxon>Violaceomycetales</taxon>
        <taxon>Violaceomycetaceae</taxon>
        <taxon>Violaceomyces</taxon>
    </lineage>
</organism>
<accession>A0ACD0NUL9</accession>
<evidence type="ECO:0000313" key="1">
    <source>
        <dbReference type="EMBL" id="PWN49389.1"/>
    </source>
</evidence>
<name>A0ACD0NUL9_9BASI</name>
<gene>
    <name evidence="1" type="ORF">IE53DRAFT_147184</name>
</gene>
<reference evidence="1 2" key="1">
    <citation type="journal article" date="2018" name="Mol. Biol. Evol.">
        <title>Broad Genomic Sampling Reveals a Smut Pathogenic Ancestry of the Fungal Clade Ustilaginomycotina.</title>
        <authorList>
            <person name="Kijpornyongpan T."/>
            <person name="Mondo S.J."/>
            <person name="Barry K."/>
            <person name="Sandor L."/>
            <person name="Lee J."/>
            <person name="Lipzen A."/>
            <person name="Pangilinan J."/>
            <person name="LaButti K."/>
            <person name="Hainaut M."/>
            <person name="Henrissat B."/>
            <person name="Grigoriev I.V."/>
            <person name="Spatafora J.W."/>
            <person name="Aime M.C."/>
        </authorList>
    </citation>
    <scope>NUCLEOTIDE SEQUENCE [LARGE SCALE GENOMIC DNA]</scope>
    <source>
        <strain evidence="1 2">SA 807</strain>
    </source>
</reference>